<evidence type="ECO:0000313" key="2">
    <source>
        <dbReference type="Proteomes" id="UP001172386"/>
    </source>
</evidence>
<keyword evidence="2" id="KW-1185">Reference proteome</keyword>
<evidence type="ECO:0000313" key="1">
    <source>
        <dbReference type="EMBL" id="KAJ9655517.1"/>
    </source>
</evidence>
<dbReference type="Proteomes" id="UP001172386">
    <property type="component" value="Unassembled WGS sequence"/>
</dbReference>
<comment type="caution">
    <text evidence="1">The sequence shown here is derived from an EMBL/GenBank/DDBJ whole genome shotgun (WGS) entry which is preliminary data.</text>
</comment>
<reference evidence="1" key="1">
    <citation type="submission" date="2022-10" db="EMBL/GenBank/DDBJ databases">
        <title>Culturing micro-colonial fungi from biological soil crusts in the Mojave desert and describing Neophaeococcomyces mojavensis, and introducing the new genera and species Taxawa tesnikishii.</title>
        <authorList>
            <person name="Kurbessoian T."/>
            <person name="Stajich J.E."/>
        </authorList>
    </citation>
    <scope>NUCLEOTIDE SEQUENCE</scope>
    <source>
        <strain evidence="1">JES_112</strain>
    </source>
</reference>
<sequence>MDISRIVASHDTETAPSLVPLEQITKKLKRSIDEVSSTVPGPGPSLAEQLQPPAPSHIYIVKVTTTQAWSEVEEASIIGAYGSLQDANNAAQDEAKYSWSTSYTKWRKEWQEEIAASGCMTLQQSNDEVEDEVTIEVEAVRFWAPGSVVRRAPAESESRTAGGEEFGSEEEEDEEEDDEY</sequence>
<name>A0ACC3A572_9EURO</name>
<dbReference type="EMBL" id="JAPDRQ010000094">
    <property type="protein sequence ID" value="KAJ9655517.1"/>
    <property type="molecule type" value="Genomic_DNA"/>
</dbReference>
<accession>A0ACC3A572</accession>
<proteinExistence type="predicted"/>
<organism evidence="1 2">
    <name type="scientific">Neophaeococcomyces mojaviensis</name>
    <dbReference type="NCBI Taxonomy" id="3383035"/>
    <lineage>
        <taxon>Eukaryota</taxon>
        <taxon>Fungi</taxon>
        <taxon>Dikarya</taxon>
        <taxon>Ascomycota</taxon>
        <taxon>Pezizomycotina</taxon>
        <taxon>Eurotiomycetes</taxon>
        <taxon>Chaetothyriomycetidae</taxon>
        <taxon>Chaetothyriales</taxon>
        <taxon>Chaetothyriales incertae sedis</taxon>
        <taxon>Neophaeococcomyces</taxon>
    </lineage>
</organism>
<gene>
    <name evidence="1" type="ORF">H2198_005607</name>
</gene>
<protein>
    <submittedName>
        <fullName evidence="1">Uncharacterized protein</fullName>
    </submittedName>
</protein>